<sequence length="89" mass="9581">MTVIPDDQRPLSEVVAELPSSEGRIDVTHNGEPVATVVSTEYLESLEETLAVASDPELVTAIAEGTAELDRGETVPLDEVMAEFGVERR</sequence>
<comment type="caution">
    <text evidence="2">The sequence shown here is derived from an EMBL/GenBank/DDBJ whole genome shotgun (WGS) entry which is preliminary data.</text>
</comment>
<dbReference type="EMBL" id="QPJC01000012">
    <property type="protein sequence ID" value="RCW40269.1"/>
    <property type="molecule type" value="Genomic_DNA"/>
</dbReference>
<protein>
    <submittedName>
        <fullName evidence="2">Prevent-host-death family protein</fullName>
    </submittedName>
</protein>
<organism evidence="2 3">
    <name type="scientific">Halopolyspora algeriensis</name>
    <dbReference type="NCBI Taxonomy" id="1500506"/>
    <lineage>
        <taxon>Bacteria</taxon>
        <taxon>Bacillati</taxon>
        <taxon>Actinomycetota</taxon>
        <taxon>Actinomycetes</taxon>
        <taxon>Actinomycetes incertae sedis</taxon>
        <taxon>Halopolyspora</taxon>
    </lineage>
</organism>
<dbReference type="Gene3D" id="1.10.1220.170">
    <property type="match status" value="1"/>
</dbReference>
<comment type="similarity">
    <text evidence="1">Belongs to the phD/YefM antitoxin family.</text>
</comment>
<name>A0A368VIS8_9ACTN</name>
<reference evidence="2 3" key="1">
    <citation type="submission" date="2018-07" db="EMBL/GenBank/DDBJ databases">
        <title>Genomic Encyclopedia of Type Strains, Phase III (KMG-III): the genomes of soil and plant-associated and newly described type strains.</title>
        <authorList>
            <person name="Whitman W."/>
        </authorList>
    </citation>
    <scope>NUCLEOTIDE SEQUENCE [LARGE SCALE GENOMIC DNA]</scope>
    <source>
        <strain evidence="2 3">CECT 8575</strain>
    </source>
</reference>
<dbReference type="RefSeq" id="WP_114454357.1">
    <property type="nucleotide sequence ID" value="NZ_QPJC01000012.1"/>
</dbReference>
<evidence type="ECO:0000313" key="3">
    <source>
        <dbReference type="Proteomes" id="UP000253495"/>
    </source>
</evidence>
<gene>
    <name evidence="2" type="ORF">DFQ14_112151</name>
</gene>
<keyword evidence="3" id="KW-1185">Reference proteome</keyword>
<evidence type="ECO:0000313" key="2">
    <source>
        <dbReference type="EMBL" id="RCW40269.1"/>
    </source>
</evidence>
<dbReference type="AlphaFoldDB" id="A0A368VIS8"/>
<proteinExistence type="inferred from homology"/>
<dbReference type="Proteomes" id="UP000253495">
    <property type="component" value="Unassembled WGS sequence"/>
</dbReference>
<accession>A0A368VIS8</accession>
<dbReference type="InterPro" id="IPR036165">
    <property type="entry name" value="YefM-like_sf"/>
</dbReference>
<dbReference type="SUPFAM" id="SSF143120">
    <property type="entry name" value="YefM-like"/>
    <property type="match status" value="1"/>
</dbReference>
<evidence type="ECO:0000256" key="1">
    <source>
        <dbReference type="ARBA" id="ARBA00009981"/>
    </source>
</evidence>